<proteinExistence type="predicted"/>
<keyword evidence="5" id="KW-1185">Reference proteome</keyword>
<dbReference type="EC" id="2.4.-.-" evidence="4"/>
<dbReference type="EMBL" id="JBIWXY010000001">
    <property type="protein sequence ID" value="MFJ5444678.1"/>
    <property type="molecule type" value="Genomic_DNA"/>
</dbReference>
<dbReference type="InterPro" id="IPR001296">
    <property type="entry name" value="Glyco_trans_1"/>
</dbReference>
<dbReference type="Pfam" id="PF13439">
    <property type="entry name" value="Glyco_transf_4"/>
    <property type="match status" value="1"/>
</dbReference>
<keyword evidence="1" id="KW-0812">Transmembrane</keyword>
<keyword evidence="1" id="KW-0472">Membrane</keyword>
<reference evidence="4 5" key="1">
    <citation type="submission" date="2024-11" db="EMBL/GenBank/DDBJ databases">
        <authorList>
            <person name="Kaparullina E.N."/>
            <person name="Delegan Y.A."/>
            <person name="Doronina N.V."/>
        </authorList>
    </citation>
    <scope>NUCLEOTIDE SEQUENCE [LARGE SCALE GENOMIC DNA]</scope>
    <source>
        <strain evidence="4 5">7sh_L</strain>
    </source>
</reference>
<evidence type="ECO:0000256" key="1">
    <source>
        <dbReference type="SAM" id="Phobius"/>
    </source>
</evidence>
<keyword evidence="4" id="KW-0808">Transferase</keyword>
<name>A0ABW8GI65_9PROT</name>
<dbReference type="InterPro" id="IPR028098">
    <property type="entry name" value="Glyco_trans_4-like_N"/>
</dbReference>
<sequence length="365" mass="41570">MARSIEKKKLYVLHIAEILKGGIATYLNEILALQSNSDLIHQLAVLAPKSQKEYLNNFPHVKIFYFNDFRLRVLNVLSLYFTFVQIFFRSEFNIVHLHSTFAGFSVRLFYGLFRSSKIKIIYCSHGWAFDRNVAEWKNRLLVHVEKILAFGCDTIICISKHDFLMAKNNNVGSSKLVIVQNSIKNIELPISNIDWPKGKLRVLFAGRFDRQKGVDIFFSAMSQLQNIVYAYAAGDQSSGDQSYIEPPSNVNLLGWTQHDKLQQYFVSCDVFVIPSRWEGFGLSALEAMRASKPVIASNVGGLPELIEHGVTGYLISSNSVDDLVNILKSLTPDLCKEMGSNAREKYLKFFTSERLSREILDLYLN</sequence>
<keyword evidence="1" id="KW-1133">Transmembrane helix</keyword>
<protein>
    <submittedName>
        <fullName evidence="4">Glycosyltransferase</fullName>
        <ecNumber evidence="4">2.4.-.-</ecNumber>
    </submittedName>
</protein>
<accession>A0ABW8GI65</accession>
<dbReference type="Pfam" id="PF00534">
    <property type="entry name" value="Glycos_transf_1"/>
    <property type="match status" value="1"/>
</dbReference>
<dbReference type="Gene3D" id="3.40.50.2000">
    <property type="entry name" value="Glycogen Phosphorylase B"/>
    <property type="match status" value="2"/>
</dbReference>
<evidence type="ECO:0000313" key="5">
    <source>
        <dbReference type="Proteomes" id="UP001617669"/>
    </source>
</evidence>
<feature type="transmembrane region" description="Helical" evidence="1">
    <location>
        <begin position="69"/>
        <end position="88"/>
    </location>
</feature>
<dbReference type="Proteomes" id="UP001617669">
    <property type="component" value="Unassembled WGS sequence"/>
</dbReference>
<comment type="caution">
    <text evidence="4">The sequence shown here is derived from an EMBL/GenBank/DDBJ whole genome shotgun (WGS) entry which is preliminary data.</text>
</comment>
<feature type="domain" description="Glycosyltransferase subfamily 4-like N-terminal" evidence="3">
    <location>
        <begin position="21"/>
        <end position="182"/>
    </location>
</feature>
<dbReference type="PANTHER" id="PTHR45947">
    <property type="entry name" value="SULFOQUINOVOSYL TRANSFERASE SQD2"/>
    <property type="match status" value="1"/>
</dbReference>
<keyword evidence="4" id="KW-0328">Glycosyltransferase</keyword>
<dbReference type="SUPFAM" id="SSF53756">
    <property type="entry name" value="UDP-Glycosyltransferase/glycogen phosphorylase"/>
    <property type="match status" value="1"/>
</dbReference>
<evidence type="ECO:0000313" key="4">
    <source>
        <dbReference type="EMBL" id="MFJ5444678.1"/>
    </source>
</evidence>
<dbReference type="InterPro" id="IPR050194">
    <property type="entry name" value="Glycosyltransferase_grp1"/>
</dbReference>
<organism evidence="4 5">
    <name type="scientific">Methylobacillus methanolivorans</name>
    <dbReference type="NCBI Taxonomy" id="1848927"/>
    <lineage>
        <taxon>Bacteria</taxon>
        <taxon>Pseudomonadati</taxon>
        <taxon>Pseudomonadota</taxon>
        <taxon>Betaproteobacteria</taxon>
        <taxon>Nitrosomonadales</taxon>
        <taxon>Methylophilaceae</taxon>
        <taxon>Methylobacillus</taxon>
    </lineage>
</organism>
<dbReference type="RefSeq" id="WP_400877800.1">
    <property type="nucleotide sequence ID" value="NZ_JBIWXY010000001.1"/>
</dbReference>
<dbReference type="PANTHER" id="PTHR45947:SF3">
    <property type="entry name" value="SULFOQUINOVOSYL TRANSFERASE SQD2"/>
    <property type="match status" value="1"/>
</dbReference>
<gene>
    <name evidence="4" type="ORF">ACIKP9_00395</name>
</gene>
<evidence type="ECO:0000259" key="2">
    <source>
        <dbReference type="Pfam" id="PF00534"/>
    </source>
</evidence>
<evidence type="ECO:0000259" key="3">
    <source>
        <dbReference type="Pfam" id="PF13439"/>
    </source>
</evidence>
<feature type="domain" description="Glycosyl transferase family 1" evidence="2">
    <location>
        <begin position="194"/>
        <end position="344"/>
    </location>
</feature>
<dbReference type="GO" id="GO:0016757">
    <property type="term" value="F:glycosyltransferase activity"/>
    <property type="evidence" value="ECO:0007669"/>
    <property type="project" value="UniProtKB-KW"/>
</dbReference>